<proteinExistence type="predicted"/>
<evidence type="ECO:0000313" key="2">
    <source>
        <dbReference type="Proteomes" id="UP000035704"/>
    </source>
</evidence>
<dbReference type="InterPro" id="IPR012543">
    <property type="entry name" value="DUF1694"/>
</dbReference>
<dbReference type="STRING" id="84022.CACET_c02240"/>
<dbReference type="OrthoDB" id="95278at2"/>
<dbReference type="EMBL" id="CP009687">
    <property type="protein sequence ID" value="AKL93740.1"/>
    <property type="molecule type" value="Genomic_DNA"/>
</dbReference>
<dbReference type="AlphaFoldDB" id="A0A0D8I662"/>
<dbReference type="SUPFAM" id="SSF160515">
    <property type="entry name" value="YueI-like"/>
    <property type="match status" value="1"/>
</dbReference>
<dbReference type="KEGG" id="cace:CACET_c02240"/>
<dbReference type="Pfam" id="PF07997">
    <property type="entry name" value="DUF1694"/>
    <property type="match status" value="1"/>
</dbReference>
<protein>
    <submittedName>
        <fullName evidence="1">Uncharacterized protein</fullName>
    </submittedName>
</protein>
<reference evidence="1 2" key="1">
    <citation type="submission" date="2014-10" db="EMBL/GenBank/DDBJ databases">
        <title>Genome sequence of Clostridium aceticum DSM 1496.</title>
        <authorList>
            <person name="Poehlein A."/>
            <person name="Schiel-Bengelsdorf B."/>
            <person name="Gottschalk G."/>
            <person name="Duerre P."/>
            <person name="Daniel R."/>
        </authorList>
    </citation>
    <scope>NUCLEOTIDE SEQUENCE [LARGE SCALE GENOMIC DNA]</scope>
    <source>
        <strain evidence="1 2">DSM 1496</strain>
    </source>
</reference>
<organism evidence="1 2">
    <name type="scientific">Clostridium aceticum</name>
    <dbReference type="NCBI Taxonomy" id="84022"/>
    <lineage>
        <taxon>Bacteria</taxon>
        <taxon>Bacillati</taxon>
        <taxon>Bacillota</taxon>
        <taxon>Clostridia</taxon>
        <taxon>Eubacteriales</taxon>
        <taxon>Clostridiaceae</taxon>
        <taxon>Clostridium</taxon>
    </lineage>
</organism>
<evidence type="ECO:0000313" key="1">
    <source>
        <dbReference type="EMBL" id="AKL93740.1"/>
    </source>
</evidence>
<dbReference type="Gene3D" id="3.30.1330.30">
    <property type="match status" value="1"/>
</dbReference>
<dbReference type="PATRIC" id="fig|84022.5.peg.1970"/>
<gene>
    <name evidence="1" type="ORF">CACET_c02240</name>
</gene>
<keyword evidence="2" id="KW-1185">Reference proteome</keyword>
<accession>A0A0D8I662</accession>
<sequence length="183" mass="20643">MSEKTDLERTIEYALNGVPEIKAKEKRKWLGEFRERVVLGLTIEEAKKIEAINVVKEGLKDSAAEMLIVNNNIPMETAGKYMKLAKEMNKEYKSVATEAQEAMGVVLASRSAVDREDVTPVIKELPEKFHHVKHKELCSKCYEELQHLSPEAAKEFKKLSFVDKVIGLYCGACGWQEDGGPLM</sequence>
<dbReference type="RefSeq" id="WP_044826073.1">
    <property type="nucleotide sequence ID" value="NZ_CP009687.1"/>
</dbReference>
<name>A0A0D8I662_9CLOT</name>
<dbReference type="Proteomes" id="UP000035704">
    <property type="component" value="Chromosome"/>
</dbReference>
<dbReference type="InterPro" id="IPR029064">
    <property type="entry name" value="Ribosomal_eL30-like_sf"/>
</dbReference>